<accession>A0ABP8K6W5</accession>
<name>A0ABP8K6W5_9MICO</name>
<organism evidence="3 4">
    <name type="scientific">Fodinibacter luteus</name>
    <dbReference type="NCBI Taxonomy" id="552064"/>
    <lineage>
        <taxon>Bacteria</taxon>
        <taxon>Bacillati</taxon>
        <taxon>Actinomycetota</taxon>
        <taxon>Actinomycetes</taxon>
        <taxon>Micrococcales</taxon>
        <taxon>Intrasporangiaceae</taxon>
        <taxon>Fodinibacter (ex Wang et al. 2009)</taxon>
    </lineage>
</organism>
<dbReference type="EMBL" id="BAABGM010000007">
    <property type="protein sequence ID" value="GAA4401175.1"/>
    <property type="molecule type" value="Genomic_DNA"/>
</dbReference>
<evidence type="ECO:0000313" key="4">
    <source>
        <dbReference type="Proteomes" id="UP001500945"/>
    </source>
</evidence>
<evidence type="ECO:0000256" key="1">
    <source>
        <dbReference type="SAM" id="MobiDB-lite"/>
    </source>
</evidence>
<keyword evidence="2" id="KW-0812">Transmembrane</keyword>
<sequence>MVARWCLCDGWDMISVVLGLLLCVGLALTVMALVAVPARREGRDVLSERGEEVIGSIRERQLPGRRDDAAAGRRPVPEGSGPLDAAVATHR</sequence>
<dbReference type="Proteomes" id="UP001500945">
    <property type="component" value="Unassembled WGS sequence"/>
</dbReference>
<keyword evidence="2" id="KW-0472">Membrane</keyword>
<feature type="region of interest" description="Disordered" evidence="1">
    <location>
        <begin position="57"/>
        <end position="91"/>
    </location>
</feature>
<reference evidence="4" key="1">
    <citation type="journal article" date="2019" name="Int. J. Syst. Evol. Microbiol.">
        <title>The Global Catalogue of Microorganisms (GCM) 10K type strain sequencing project: providing services to taxonomists for standard genome sequencing and annotation.</title>
        <authorList>
            <consortium name="The Broad Institute Genomics Platform"/>
            <consortium name="The Broad Institute Genome Sequencing Center for Infectious Disease"/>
            <person name="Wu L."/>
            <person name="Ma J."/>
        </authorList>
    </citation>
    <scope>NUCLEOTIDE SEQUENCE [LARGE SCALE GENOMIC DNA]</scope>
    <source>
        <strain evidence="4">JCM 17809</strain>
    </source>
</reference>
<evidence type="ECO:0000313" key="3">
    <source>
        <dbReference type="EMBL" id="GAA4401175.1"/>
    </source>
</evidence>
<protein>
    <submittedName>
        <fullName evidence="3">Uncharacterized protein</fullName>
    </submittedName>
</protein>
<keyword evidence="4" id="KW-1185">Reference proteome</keyword>
<comment type="caution">
    <text evidence="3">The sequence shown here is derived from an EMBL/GenBank/DDBJ whole genome shotgun (WGS) entry which is preliminary data.</text>
</comment>
<keyword evidence="2" id="KW-1133">Transmembrane helix</keyword>
<feature type="compositionally biased region" description="Basic and acidic residues" evidence="1">
    <location>
        <begin position="57"/>
        <end position="71"/>
    </location>
</feature>
<feature type="transmembrane region" description="Helical" evidence="2">
    <location>
        <begin position="13"/>
        <end position="36"/>
    </location>
</feature>
<proteinExistence type="predicted"/>
<evidence type="ECO:0000256" key="2">
    <source>
        <dbReference type="SAM" id="Phobius"/>
    </source>
</evidence>
<gene>
    <name evidence="3" type="ORF">GCM10023168_10500</name>
</gene>